<dbReference type="PANTHER" id="PTHR22950">
    <property type="entry name" value="AMINO ACID TRANSPORTER"/>
    <property type="match status" value="1"/>
</dbReference>
<feature type="transmembrane region" description="Helical" evidence="10">
    <location>
        <begin position="379"/>
        <end position="396"/>
    </location>
</feature>
<feature type="compositionally biased region" description="Basic and acidic residues" evidence="9">
    <location>
        <begin position="12"/>
        <end position="26"/>
    </location>
</feature>
<evidence type="ECO:0000256" key="9">
    <source>
        <dbReference type="SAM" id="MobiDB-lite"/>
    </source>
</evidence>
<evidence type="ECO:0000256" key="4">
    <source>
        <dbReference type="ARBA" id="ARBA00022554"/>
    </source>
</evidence>
<feature type="region of interest" description="Disordered" evidence="9">
    <location>
        <begin position="341"/>
        <end position="368"/>
    </location>
</feature>
<comment type="similarity">
    <text evidence="2">Belongs to the amino acid/polyamine transporter 2 family.</text>
</comment>
<keyword evidence="7 10" id="KW-1133">Transmembrane helix</keyword>
<dbReference type="GO" id="GO:0005302">
    <property type="term" value="F:L-tyrosine transmembrane transporter activity"/>
    <property type="evidence" value="ECO:0007669"/>
    <property type="project" value="TreeGrafter"/>
</dbReference>
<name>A0A8H7XRF7_PSICU</name>
<dbReference type="GO" id="GO:0005313">
    <property type="term" value="F:L-glutamate transmembrane transporter activity"/>
    <property type="evidence" value="ECO:0007669"/>
    <property type="project" value="TreeGrafter"/>
</dbReference>
<feature type="compositionally biased region" description="Basic and acidic residues" evidence="9">
    <location>
        <begin position="784"/>
        <end position="793"/>
    </location>
</feature>
<feature type="transmembrane region" description="Helical" evidence="10">
    <location>
        <begin position="402"/>
        <end position="424"/>
    </location>
</feature>
<dbReference type="GO" id="GO:0061459">
    <property type="term" value="F:L-arginine transmembrane transporter activity"/>
    <property type="evidence" value="ECO:0007669"/>
    <property type="project" value="TreeGrafter"/>
</dbReference>
<feature type="compositionally biased region" description="Polar residues" evidence="9">
    <location>
        <begin position="498"/>
        <end position="514"/>
    </location>
</feature>
<comment type="caution">
    <text evidence="12">The sequence shown here is derived from an EMBL/GenBank/DDBJ whole genome shotgun (WGS) entry which is preliminary data.</text>
</comment>
<dbReference type="InterPro" id="IPR013057">
    <property type="entry name" value="AA_transpt_TM"/>
</dbReference>
<feature type="compositionally biased region" description="Polar residues" evidence="9">
    <location>
        <begin position="1234"/>
        <end position="1257"/>
    </location>
</feature>
<feature type="region of interest" description="Disordered" evidence="9">
    <location>
        <begin position="1358"/>
        <end position="1387"/>
    </location>
</feature>
<dbReference type="EMBL" id="JAFIQS010000008">
    <property type="protein sequence ID" value="KAG5166450.1"/>
    <property type="molecule type" value="Genomic_DNA"/>
</dbReference>
<feature type="transmembrane region" description="Helical" evidence="10">
    <location>
        <begin position="295"/>
        <end position="317"/>
    </location>
</feature>
<dbReference type="GO" id="GO:0005290">
    <property type="term" value="F:L-histidine transmembrane transporter activity"/>
    <property type="evidence" value="ECO:0007669"/>
    <property type="project" value="TreeGrafter"/>
</dbReference>
<accession>A0A8H7XRF7</accession>
<dbReference type="PANTHER" id="PTHR22950:SF678">
    <property type="entry name" value="VACUOLAR AMINO ACID TRANSPORTER 5-RELATED"/>
    <property type="match status" value="1"/>
</dbReference>
<reference evidence="12" key="1">
    <citation type="submission" date="2021-02" db="EMBL/GenBank/DDBJ databases">
        <title>Psilocybe cubensis genome.</title>
        <authorList>
            <person name="Mckernan K.J."/>
            <person name="Crawford S."/>
            <person name="Trippe A."/>
            <person name="Kane L.T."/>
            <person name="Mclaughlin S."/>
        </authorList>
    </citation>
    <scope>NUCLEOTIDE SEQUENCE [LARGE SCALE GENOMIC DNA]</scope>
    <source>
        <strain evidence="12">MGC-MH-2018</strain>
    </source>
</reference>
<feature type="transmembrane region" description="Helical" evidence="10">
    <location>
        <begin position="436"/>
        <end position="454"/>
    </location>
</feature>
<feature type="compositionally biased region" description="Low complexity" evidence="9">
    <location>
        <begin position="467"/>
        <end position="487"/>
    </location>
</feature>
<feature type="compositionally biased region" description="Acidic residues" evidence="9">
    <location>
        <begin position="350"/>
        <end position="362"/>
    </location>
</feature>
<evidence type="ECO:0000313" key="12">
    <source>
        <dbReference type="EMBL" id="KAG5166450.1"/>
    </source>
</evidence>
<dbReference type="GO" id="GO:0003676">
    <property type="term" value="F:nucleic acid binding"/>
    <property type="evidence" value="ECO:0007669"/>
    <property type="project" value="InterPro"/>
</dbReference>
<feature type="compositionally biased region" description="Low complexity" evidence="9">
    <location>
        <begin position="823"/>
        <end position="833"/>
    </location>
</feature>
<feature type="region of interest" description="Disordered" evidence="9">
    <location>
        <begin position="892"/>
        <end position="1210"/>
    </location>
</feature>
<feature type="compositionally biased region" description="Low complexity" evidence="9">
    <location>
        <begin position="1164"/>
        <end position="1201"/>
    </location>
</feature>
<feature type="compositionally biased region" description="Low complexity" evidence="9">
    <location>
        <begin position="1013"/>
        <end position="1023"/>
    </location>
</feature>
<dbReference type="GO" id="GO:0015189">
    <property type="term" value="F:L-lysine transmembrane transporter activity"/>
    <property type="evidence" value="ECO:0007669"/>
    <property type="project" value="TreeGrafter"/>
</dbReference>
<feature type="compositionally biased region" description="Polar residues" evidence="9">
    <location>
        <begin position="1"/>
        <end position="10"/>
    </location>
</feature>
<feature type="compositionally biased region" description="Polar residues" evidence="9">
    <location>
        <begin position="770"/>
        <end position="783"/>
    </location>
</feature>
<dbReference type="SUPFAM" id="SSF82708">
    <property type="entry name" value="R3H domain"/>
    <property type="match status" value="1"/>
</dbReference>
<dbReference type="CDD" id="cd02642">
    <property type="entry name" value="R3H_encore_like"/>
    <property type="match status" value="1"/>
</dbReference>
<feature type="compositionally biased region" description="Pro residues" evidence="9">
    <location>
        <begin position="939"/>
        <end position="951"/>
    </location>
</feature>
<feature type="transmembrane region" description="Helical" evidence="10">
    <location>
        <begin position="171"/>
        <end position="192"/>
    </location>
</feature>
<feature type="compositionally biased region" description="Low complexity" evidence="9">
    <location>
        <begin position="1054"/>
        <end position="1064"/>
    </location>
</feature>
<keyword evidence="5 10" id="KW-0812">Transmembrane</keyword>
<sequence length="1449" mass="154006">MVQSYGTAPNSHAHEEHEPVHGDESRALLGGENGRVRTLSKEEDGHATLVSCISNLSNTIIGSGMLTFPLAMASAGMIPGMITCVLSGSVAAFGLYLLSLCATKTKHRHASFHAISQLTFPGAAVFFDAAIATKCFGVSISYLIIIKGLMPNVVASLYHDLTSETTNPPEWALNGGNWITLFMLILVPLCFLRHLNSLRHTSYIALFSVVIKCYFWPLKGMPEPGEIRLIHFTPNFVSTFPVQLFPIYNELKNNSQRRMNTVIGGSIGAATLTYEVIAVFGYLTFGSKVGANIIAMYPSTSLFIAIGQLAIVVLVLFSYPLQVHPCRNCLDKVFHPGHAIAPPKTNTAGDGEDDEEQEPELGGDEHGHGPAEMSTVKHFVLTSVIIASGFTVAYLVDDLQLVLSFVGATGSTTISFILPGLFYWKLTRNDGSVSRWMNLGAFGLMVYGLSPALSHPSHHHNPPPHQPQSQSLSLPAPLPSDHLQISPSSPPPSTSPTLQHSSLIQHRTSPSPTRSFMDAPTQLDHPVQYPSISPLPPPNIVPILDPESAPASVPTTPDVDPQILEALRSKDRIYVLKLGETFEALITERRTRVELSPATSYQRLLVHRCSAYYKLAPESDPITKGIFVVSTADSRIPDRRISELVPAEATTQPSFKIMRRSVQDRRSKPHSQAGSVAGEDVDLSDVEPSESGSNATSSSHHNNKKRMTIEEREAAYNEARSRIFMDFEEKEKNKDKDMSASSSSLSLTGSASTSAGGRSSIGDTDDAASSPATESEWSAPSASHSRDRKDVRRGGPANGSASSNRSLRNGGGGSFYNNGSGGSSRNSRAPSPSLHFPSIHDTSPGHVYDPSQPHHNPNMAYYPAQYYPYSPPGQAPAPPFMPPYYYPHHYNPYQPPPITQHSSSDPTTPSGPEPYSPPHQVNYAPHYNWGPHPSQQPLQSPPPLNLPPPQPQQNQIHPMGPPPPMQPQSPQYQPFGHPSHPFTYPINGYYPQAHMPPPPPGQQMPPPPPHMNVPPQQQHQHQNPPQPQQQPVYNDVPRAVNGNSHIGAAHASANGHFNPHNGNGPRNGLGNGVIAPNSHNNNNNNRSNVRNGVGGGAPGLMNVNNANGNGNGVNGGGKHRVQMPPAGRSAWSYGPGVGNGGYVPHNSNNGEAVGPRFHAHRQPSGNSSSGGRSSNCDDVSSTSSSTTSSSSRRTYTSTTSSQHHPLPARPDWAVGLKAQPTLAAMGGGRHQEHSLNNSRNISPISQPRSNGHNSPMPNGNNQQQNGASLSLQATDFPPLSGAAPEKRAPVVTGAWGQSRPILTPAAANGNANGSAPIAATANVNGTANPGSAQHSPVIKQEDVIKPGEIINPKLARRPPAVVNGQGPAHQRSQSAGKELTSAKGDSVAASASALVGQVASMSLGGGEAGGIDVSPSAPSVFANSSTNNANTATTTSASAPSVVAPAPSV</sequence>
<evidence type="ECO:0000256" key="1">
    <source>
        <dbReference type="ARBA" id="ARBA00004128"/>
    </source>
</evidence>
<keyword evidence="6" id="KW-0029">Amino-acid transport</keyword>
<dbReference type="GO" id="GO:0000329">
    <property type="term" value="C:fungal-type vacuole membrane"/>
    <property type="evidence" value="ECO:0007669"/>
    <property type="project" value="TreeGrafter"/>
</dbReference>
<feature type="region of interest" description="Disordered" evidence="9">
    <location>
        <begin position="729"/>
        <end position="856"/>
    </location>
</feature>
<organism evidence="12">
    <name type="scientific">Psilocybe cubensis</name>
    <name type="common">Psychedelic mushroom</name>
    <name type="synonym">Stropharia cubensis</name>
    <dbReference type="NCBI Taxonomy" id="181762"/>
    <lineage>
        <taxon>Eukaryota</taxon>
        <taxon>Fungi</taxon>
        <taxon>Dikarya</taxon>
        <taxon>Basidiomycota</taxon>
        <taxon>Agaricomycotina</taxon>
        <taxon>Agaricomycetes</taxon>
        <taxon>Agaricomycetidae</taxon>
        <taxon>Agaricales</taxon>
        <taxon>Agaricineae</taxon>
        <taxon>Strophariaceae</taxon>
        <taxon>Psilocybe</taxon>
    </lineage>
</organism>
<evidence type="ECO:0000256" key="3">
    <source>
        <dbReference type="ARBA" id="ARBA00022448"/>
    </source>
</evidence>
<feature type="transmembrane region" description="Helical" evidence="10">
    <location>
        <begin position="77"/>
        <end position="98"/>
    </location>
</feature>
<dbReference type="Pfam" id="PF12752">
    <property type="entry name" value="SUZ"/>
    <property type="match status" value="1"/>
</dbReference>
<dbReference type="Gene3D" id="3.30.1370.50">
    <property type="entry name" value="R3H-like domain"/>
    <property type="match status" value="1"/>
</dbReference>
<comment type="subcellular location">
    <subcellularLocation>
        <location evidence="1">Vacuole membrane</location>
        <topology evidence="1">Multi-pass membrane protein</topology>
    </subcellularLocation>
</comment>
<dbReference type="InterPro" id="IPR024771">
    <property type="entry name" value="SUZ"/>
</dbReference>
<feature type="compositionally biased region" description="Low complexity" evidence="9">
    <location>
        <begin position="798"/>
        <end position="808"/>
    </location>
</feature>
<evidence type="ECO:0000256" key="10">
    <source>
        <dbReference type="SAM" id="Phobius"/>
    </source>
</evidence>
<feature type="compositionally biased region" description="Low complexity" evidence="9">
    <location>
        <begin position="1419"/>
        <end position="1449"/>
    </location>
</feature>
<feature type="domain" description="SUZ" evidence="11">
    <location>
        <begin position="635"/>
        <end position="728"/>
    </location>
</feature>
<feature type="region of interest" description="Disordered" evidence="9">
    <location>
        <begin position="655"/>
        <end position="708"/>
    </location>
</feature>
<gene>
    <name evidence="12" type="ORF">JR316_008539</name>
</gene>
<keyword evidence="8 10" id="KW-0472">Membrane</keyword>
<feature type="region of interest" description="Disordered" evidence="9">
    <location>
        <begin position="1224"/>
        <end position="1266"/>
    </location>
</feature>
<dbReference type="GO" id="GO:0015194">
    <property type="term" value="F:L-serine transmembrane transporter activity"/>
    <property type="evidence" value="ECO:0007669"/>
    <property type="project" value="TreeGrafter"/>
</dbReference>
<evidence type="ECO:0000256" key="7">
    <source>
        <dbReference type="ARBA" id="ARBA00022989"/>
    </source>
</evidence>
<keyword evidence="3" id="KW-0813">Transport</keyword>
<feature type="region of interest" description="Disordered" evidence="9">
    <location>
        <begin position="1404"/>
        <end position="1449"/>
    </location>
</feature>
<feature type="compositionally biased region" description="Gly residues" evidence="9">
    <location>
        <begin position="809"/>
        <end position="822"/>
    </location>
</feature>
<evidence type="ECO:0000256" key="6">
    <source>
        <dbReference type="ARBA" id="ARBA00022970"/>
    </source>
</evidence>
<dbReference type="PROSITE" id="PS51673">
    <property type="entry name" value="SUZ"/>
    <property type="match status" value="1"/>
</dbReference>
<dbReference type="InterPro" id="IPR036867">
    <property type="entry name" value="R3H_dom_sf"/>
</dbReference>
<feature type="region of interest" description="Disordered" evidence="9">
    <location>
        <begin position="1"/>
        <end position="28"/>
    </location>
</feature>
<evidence type="ECO:0000256" key="5">
    <source>
        <dbReference type="ARBA" id="ARBA00022692"/>
    </source>
</evidence>
<protein>
    <recommendedName>
        <fullName evidence="11">SUZ domain-containing protein</fullName>
    </recommendedName>
</protein>
<feature type="compositionally biased region" description="Pro residues" evidence="9">
    <location>
        <begin position="994"/>
        <end position="1012"/>
    </location>
</feature>
<feature type="compositionally biased region" description="Low complexity" evidence="9">
    <location>
        <begin position="739"/>
        <end position="760"/>
    </location>
</feature>
<feature type="compositionally biased region" description="Polar residues" evidence="9">
    <location>
        <begin position="899"/>
        <end position="908"/>
    </location>
</feature>
<feature type="compositionally biased region" description="Basic and acidic residues" evidence="9">
    <location>
        <begin position="729"/>
        <end position="738"/>
    </location>
</feature>
<feature type="compositionally biased region" description="Acidic residues" evidence="9">
    <location>
        <begin position="679"/>
        <end position="688"/>
    </location>
</feature>
<feature type="compositionally biased region" description="Polar residues" evidence="9">
    <location>
        <begin position="690"/>
        <end position="700"/>
    </location>
</feature>
<evidence type="ECO:0000256" key="8">
    <source>
        <dbReference type="ARBA" id="ARBA00023136"/>
    </source>
</evidence>
<feature type="compositionally biased region" description="Low complexity" evidence="9">
    <location>
        <begin position="1077"/>
        <end position="1091"/>
    </location>
</feature>
<evidence type="ECO:0000259" key="11">
    <source>
        <dbReference type="PROSITE" id="PS51673"/>
    </source>
</evidence>
<keyword evidence="4" id="KW-0926">Vacuole</keyword>
<dbReference type="Pfam" id="PF01490">
    <property type="entry name" value="Aa_trans"/>
    <property type="match status" value="1"/>
</dbReference>
<proteinExistence type="inferred from homology"/>
<feature type="transmembrane region" description="Helical" evidence="10">
    <location>
        <begin position="261"/>
        <end position="283"/>
    </location>
</feature>
<feature type="region of interest" description="Disordered" evidence="9">
    <location>
        <begin position="454"/>
        <end position="530"/>
    </location>
</feature>
<evidence type="ECO:0000256" key="2">
    <source>
        <dbReference type="ARBA" id="ARBA00008066"/>
    </source>
</evidence>